<proteinExistence type="predicted"/>
<dbReference type="InterPro" id="IPR009899">
    <property type="entry name" value="ArdA"/>
</dbReference>
<dbReference type="Gene3D" id="3.10.20.480">
    <property type="entry name" value="Antirestriction protein ArdA, domain 1"/>
    <property type="match status" value="1"/>
</dbReference>
<gene>
    <name evidence="1" type="ORF">LEA_01578</name>
</gene>
<protein>
    <submittedName>
        <fullName evidence="1">Antirestriction protein (ArdA)</fullName>
    </submittedName>
</protein>
<organism evidence="1">
    <name type="scientific">human gut metagenome</name>
    <dbReference type="NCBI Taxonomy" id="408170"/>
    <lineage>
        <taxon>unclassified sequences</taxon>
        <taxon>metagenomes</taxon>
        <taxon>organismal metagenomes</taxon>
    </lineage>
</organism>
<comment type="caution">
    <text evidence="1">The sequence shown here is derived from an EMBL/GenBank/DDBJ whole genome shotgun (WGS) entry which is preliminary data.</text>
</comment>
<sequence>MATLFEAYVTNAGKYSEGQLVGETLKFPTTAQEVEALLKRIGVDGVRYQEIFITSFDGDVLGLYDHLSEYENLDELNHLACLLSELTSSELETLEAVLDSGEHCSSVRDIINLTQNLDCYGFYPDVSDEETLGRIYVDDLEMLDVPDQVKPYFDYEAYGRDACIHENGHFAPGGYVVKESDHFVEVYHGLQDIPKEHKVFSFPKLSIREQMAAYQEIIDGSSLEGYRQMQKKTVGIGDGTSRQIVPRKEAV</sequence>
<name>K1UDP3_9ZZZZ</name>
<accession>K1UDP3</accession>
<evidence type="ECO:0000313" key="1">
    <source>
        <dbReference type="EMBL" id="EKC80253.1"/>
    </source>
</evidence>
<dbReference type="EMBL" id="AJWY01001097">
    <property type="protein sequence ID" value="EKC80253.1"/>
    <property type="molecule type" value="Genomic_DNA"/>
</dbReference>
<dbReference type="Gene3D" id="1.10.10.1190">
    <property type="entry name" value="Antirestriction protein ArdA, domain 3"/>
    <property type="match status" value="1"/>
</dbReference>
<dbReference type="AlphaFoldDB" id="K1UDP3"/>
<dbReference type="Pfam" id="PF07275">
    <property type="entry name" value="ArdA"/>
    <property type="match status" value="1"/>
</dbReference>
<reference evidence="1" key="1">
    <citation type="journal article" date="2013" name="Environ. Microbiol.">
        <title>Microbiota from the distal guts of lean and obese adolescents exhibit partial functional redundancy besides clear differences in community structure.</title>
        <authorList>
            <person name="Ferrer M."/>
            <person name="Ruiz A."/>
            <person name="Lanza F."/>
            <person name="Haange S.B."/>
            <person name="Oberbach A."/>
            <person name="Till H."/>
            <person name="Bargiela R."/>
            <person name="Campoy C."/>
            <person name="Segura M.T."/>
            <person name="Richter M."/>
            <person name="von Bergen M."/>
            <person name="Seifert J."/>
            <person name="Suarez A."/>
        </authorList>
    </citation>
    <scope>NUCLEOTIDE SEQUENCE</scope>
</reference>
<dbReference type="InterPro" id="IPR041893">
    <property type="entry name" value="ArdA_dom3"/>
</dbReference>
<dbReference type="InterPro" id="IPR041895">
    <property type="entry name" value="ArdA_dom1"/>
</dbReference>